<evidence type="ECO:0000256" key="1">
    <source>
        <dbReference type="ARBA" id="ARBA00023125"/>
    </source>
</evidence>
<accession>A0AAN8UY94</accession>
<keyword evidence="5" id="KW-1185">Reference proteome</keyword>
<evidence type="ECO:0000256" key="3">
    <source>
        <dbReference type="SAM" id="MobiDB-lite"/>
    </source>
</evidence>
<dbReference type="FunFam" id="2.40.50.140:FF:000160">
    <property type="entry name" value="single-stranded DNA-binding protein, mitochondrial"/>
    <property type="match status" value="1"/>
</dbReference>
<protein>
    <submittedName>
        <fullName evidence="4">Primosome PriB/single-strand DNA-binding</fullName>
    </submittedName>
</protein>
<feature type="region of interest" description="Disordered" evidence="3">
    <location>
        <begin position="40"/>
        <end position="70"/>
    </location>
</feature>
<dbReference type="CDD" id="cd04496">
    <property type="entry name" value="SSB_OBF"/>
    <property type="match status" value="1"/>
</dbReference>
<dbReference type="PANTHER" id="PTHR10302:SF16">
    <property type="entry name" value="NUCLEIC ACID-BINDING, OB-FOLD-LIKE PROTEIN"/>
    <property type="match status" value="1"/>
</dbReference>
<dbReference type="PROSITE" id="PS50935">
    <property type="entry name" value="SSB"/>
    <property type="match status" value="1"/>
</dbReference>
<dbReference type="GO" id="GO:0003697">
    <property type="term" value="F:single-stranded DNA binding"/>
    <property type="evidence" value="ECO:0007669"/>
    <property type="project" value="InterPro"/>
</dbReference>
<dbReference type="SUPFAM" id="SSF50249">
    <property type="entry name" value="Nucleic acid-binding proteins"/>
    <property type="match status" value="1"/>
</dbReference>
<dbReference type="Proteomes" id="UP001370490">
    <property type="component" value="Unassembled WGS sequence"/>
</dbReference>
<dbReference type="PANTHER" id="PTHR10302">
    <property type="entry name" value="SINGLE-STRANDED DNA-BINDING PROTEIN"/>
    <property type="match status" value="1"/>
</dbReference>
<dbReference type="Pfam" id="PF00436">
    <property type="entry name" value="SSB"/>
    <property type="match status" value="1"/>
</dbReference>
<keyword evidence="1 2" id="KW-0238">DNA-binding</keyword>
<proteinExistence type="predicted"/>
<evidence type="ECO:0000313" key="4">
    <source>
        <dbReference type="EMBL" id="KAK6925208.1"/>
    </source>
</evidence>
<dbReference type="Gene3D" id="2.40.50.140">
    <property type="entry name" value="Nucleic acid-binding proteins"/>
    <property type="match status" value="1"/>
</dbReference>
<dbReference type="InterPro" id="IPR012340">
    <property type="entry name" value="NA-bd_OB-fold"/>
</dbReference>
<dbReference type="AlphaFoldDB" id="A0AAN8UY94"/>
<dbReference type="InterPro" id="IPR011344">
    <property type="entry name" value="ssDNA-bd"/>
</dbReference>
<feature type="compositionally biased region" description="Low complexity" evidence="3">
    <location>
        <begin position="56"/>
        <end position="66"/>
    </location>
</feature>
<sequence>MASSLSSAISRRLSLSFSLRPTTSLSHSLLSFCTKAQCESPSEPDLSDSDPIADNSSSTSPSLTQSNRFRPLENGMDIGIYRAILVGQVGQTPVEKKLKNGMTMTMFTLGTGGIRNNRRPFENEDPKDYANRSAIQWHRVTVYPGNLGNLMKSLAPGSILYIEGNLETKIFTEPVSGLVRRIREIAVRKNGRIVFLGDGTDAQQSLQKDLKGVGYF</sequence>
<organism evidence="4 5">
    <name type="scientific">Dillenia turbinata</name>
    <dbReference type="NCBI Taxonomy" id="194707"/>
    <lineage>
        <taxon>Eukaryota</taxon>
        <taxon>Viridiplantae</taxon>
        <taxon>Streptophyta</taxon>
        <taxon>Embryophyta</taxon>
        <taxon>Tracheophyta</taxon>
        <taxon>Spermatophyta</taxon>
        <taxon>Magnoliopsida</taxon>
        <taxon>eudicotyledons</taxon>
        <taxon>Gunneridae</taxon>
        <taxon>Pentapetalae</taxon>
        <taxon>Dilleniales</taxon>
        <taxon>Dilleniaceae</taxon>
        <taxon>Dillenia</taxon>
    </lineage>
</organism>
<evidence type="ECO:0000313" key="5">
    <source>
        <dbReference type="Proteomes" id="UP001370490"/>
    </source>
</evidence>
<dbReference type="InterPro" id="IPR000424">
    <property type="entry name" value="Primosome_PriB/ssb"/>
</dbReference>
<evidence type="ECO:0000256" key="2">
    <source>
        <dbReference type="PROSITE-ProRule" id="PRU00252"/>
    </source>
</evidence>
<name>A0AAN8UY94_9MAGN</name>
<dbReference type="EMBL" id="JBAMMX010000016">
    <property type="protein sequence ID" value="KAK6925208.1"/>
    <property type="molecule type" value="Genomic_DNA"/>
</dbReference>
<gene>
    <name evidence="4" type="ORF">RJ641_009534</name>
</gene>
<dbReference type="GO" id="GO:0042645">
    <property type="term" value="C:mitochondrial nucleoid"/>
    <property type="evidence" value="ECO:0007669"/>
    <property type="project" value="TreeGrafter"/>
</dbReference>
<dbReference type="GO" id="GO:0006264">
    <property type="term" value="P:mitochondrial DNA replication"/>
    <property type="evidence" value="ECO:0007669"/>
    <property type="project" value="TreeGrafter"/>
</dbReference>
<comment type="caution">
    <text evidence="4">The sequence shown here is derived from an EMBL/GenBank/DDBJ whole genome shotgun (WGS) entry which is preliminary data.</text>
</comment>
<reference evidence="4 5" key="1">
    <citation type="submission" date="2023-12" db="EMBL/GenBank/DDBJ databases">
        <title>A high-quality genome assembly for Dillenia turbinata (Dilleniales).</title>
        <authorList>
            <person name="Chanderbali A."/>
        </authorList>
    </citation>
    <scope>NUCLEOTIDE SEQUENCE [LARGE SCALE GENOMIC DNA]</scope>
    <source>
        <strain evidence="4">LSX21</strain>
        <tissue evidence="4">Leaf</tissue>
    </source>
</reference>